<keyword evidence="6" id="KW-1185">Reference proteome</keyword>
<dbReference type="EMBL" id="JACGCM010000704">
    <property type="protein sequence ID" value="KAF6168176.1"/>
    <property type="molecule type" value="Genomic_DNA"/>
</dbReference>
<dbReference type="InterPro" id="IPR051831">
    <property type="entry name" value="Bromodomain_contain_prot"/>
</dbReference>
<dbReference type="PRINTS" id="PR00503">
    <property type="entry name" value="BROMODOMAIN"/>
</dbReference>
<dbReference type="SMART" id="SM00297">
    <property type="entry name" value="BROMO"/>
    <property type="match status" value="1"/>
</dbReference>
<feature type="domain" description="Bromo" evidence="4">
    <location>
        <begin position="130"/>
        <end position="200"/>
    </location>
</feature>
<evidence type="ECO:0000313" key="5">
    <source>
        <dbReference type="EMBL" id="KAF6168176.1"/>
    </source>
</evidence>
<feature type="region of interest" description="Disordered" evidence="3">
    <location>
        <begin position="713"/>
        <end position="760"/>
    </location>
</feature>
<dbReference type="Proteomes" id="UP000541444">
    <property type="component" value="Unassembled WGS sequence"/>
</dbReference>
<dbReference type="PANTHER" id="PTHR22881">
    <property type="entry name" value="BROMODOMAIN CONTAINING PROTEIN"/>
    <property type="match status" value="1"/>
</dbReference>
<reference evidence="5 6" key="1">
    <citation type="journal article" date="2020" name="IScience">
        <title>Genome Sequencing of the Endangered Kingdonia uniflora (Circaeasteraceae, Ranunculales) Reveals Potential Mechanisms of Evolutionary Specialization.</title>
        <authorList>
            <person name="Sun Y."/>
            <person name="Deng T."/>
            <person name="Zhang A."/>
            <person name="Moore M.J."/>
            <person name="Landis J.B."/>
            <person name="Lin N."/>
            <person name="Zhang H."/>
            <person name="Zhang X."/>
            <person name="Huang J."/>
            <person name="Zhang X."/>
            <person name="Sun H."/>
            <person name="Wang H."/>
        </authorList>
    </citation>
    <scope>NUCLEOTIDE SEQUENCE [LARGE SCALE GENOMIC DNA]</scope>
    <source>
        <strain evidence="5">TB1705</strain>
        <tissue evidence="5">Leaf</tissue>
    </source>
</reference>
<organism evidence="5 6">
    <name type="scientific">Kingdonia uniflora</name>
    <dbReference type="NCBI Taxonomy" id="39325"/>
    <lineage>
        <taxon>Eukaryota</taxon>
        <taxon>Viridiplantae</taxon>
        <taxon>Streptophyta</taxon>
        <taxon>Embryophyta</taxon>
        <taxon>Tracheophyta</taxon>
        <taxon>Spermatophyta</taxon>
        <taxon>Magnoliopsida</taxon>
        <taxon>Ranunculales</taxon>
        <taxon>Circaeasteraceae</taxon>
        <taxon>Kingdonia</taxon>
    </lineage>
</organism>
<dbReference type="PROSITE" id="PS00633">
    <property type="entry name" value="BROMODOMAIN_1"/>
    <property type="match status" value="1"/>
</dbReference>
<feature type="region of interest" description="Disordered" evidence="3">
    <location>
        <begin position="1"/>
        <end position="116"/>
    </location>
</feature>
<dbReference type="PANTHER" id="PTHR22881:SF42">
    <property type="entry name" value="DNA-BINDING BROMODOMAIN-CONTAINING PROTEIN"/>
    <property type="match status" value="1"/>
</dbReference>
<dbReference type="InterPro" id="IPR001487">
    <property type="entry name" value="Bromodomain"/>
</dbReference>
<dbReference type="InterPro" id="IPR018359">
    <property type="entry name" value="Bromodomain_CS"/>
</dbReference>
<dbReference type="Gene3D" id="1.20.920.10">
    <property type="entry name" value="Bromodomain-like"/>
    <property type="match status" value="1"/>
</dbReference>
<proteinExistence type="predicted"/>
<dbReference type="OrthoDB" id="21449at2759"/>
<comment type="caution">
    <text evidence="5">The sequence shown here is derived from an EMBL/GenBank/DDBJ whole genome shotgun (WGS) entry which is preliminary data.</text>
</comment>
<accession>A0A7J7NM20</accession>
<evidence type="ECO:0000259" key="4">
    <source>
        <dbReference type="PROSITE" id="PS50014"/>
    </source>
</evidence>
<dbReference type="Pfam" id="PF00439">
    <property type="entry name" value="Bromodomain"/>
    <property type="match status" value="1"/>
</dbReference>
<keyword evidence="1 2" id="KW-0103">Bromodomain</keyword>
<feature type="compositionally biased region" description="Polar residues" evidence="3">
    <location>
        <begin position="94"/>
        <end position="110"/>
    </location>
</feature>
<dbReference type="AlphaFoldDB" id="A0A7J7NM20"/>
<dbReference type="CDD" id="cd04369">
    <property type="entry name" value="Bromodomain"/>
    <property type="match status" value="1"/>
</dbReference>
<evidence type="ECO:0000256" key="2">
    <source>
        <dbReference type="PROSITE-ProRule" id="PRU00035"/>
    </source>
</evidence>
<protein>
    <recommendedName>
        <fullName evidence="4">Bromo domain-containing protein</fullName>
    </recommendedName>
</protein>
<dbReference type="InterPro" id="IPR036427">
    <property type="entry name" value="Bromodomain-like_sf"/>
</dbReference>
<name>A0A7J7NM20_9MAGN</name>
<sequence length="760" mass="85654">MGKIETTNRRRRLGRPLKSSTDLRRKHKPESDPLRRSTRRRSQTFIEDFYEDDFEDDDVDDVVEDEDEEDDDVARRRDKKRREEKKKKEERNGVSKQMDSSVPGTPSISHSRGIPLPDKKQLELILDKLQKKDAYGVYAEPVDPEELPDYHEIIEKPMDFSTIRKKLASGAYSNLEKLENDVFLLCSNAMQYNAPETIYFKQARSIQELASKKFQRLKKDFECTEAERKLEKNNNSNSLLKKPIHKPSPRKNAVEPICSDFSAGATLATMGDTSALCNTVQVGGYEKLNNGVGTVDGSFWLTETKSEEQFPVTGKGLPSKLGKKPFVIDENRRVMHNIPNQPVGGTDLAFTLFEGENKQLVAVGLHADHSYARSLARFAANLGPVAWKVASRRIEQALPEGLKYGHGWVGEYEPHPTPVLVLESHSLKHSDRNWLNKGELKEDIMVRKGFKDPQIFREYERHPTPAPMLENRSYKDTGRNLQSTLESREDVMASKGFRDLQSITQMGARTVKECHLGEPISEGRPGPMYHQQNPLALNFARSENTEVLRNHAQSFMPPQADDGAANGCFPNGTSVISSLHNPKTGVSPYDFISNQQTRATTPFLRGNNEGLSDPVQLMRMLAEKNKDQQITPLDISSRREDPRTTAALAWMTLGGAPKTQISAASLYNSAREFPQSPVSVASKMQTQSEKNCVPPVVKTDLSRFQIQSPWRGLTPHVQSNNRHDMLPPDLNIGFQSPDSPVKQPPGFMRDSQQPDLALQL</sequence>
<evidence type="ECO:0000256" key="3">
    <source>
        <dbReference type="SAM" id="MobiDB-lite"/>
    </source>
</evidence>
<feature type="compositionally biased region" description="Basic residues" evidence="3">
    <location>
        <begin position="76"/>
        <end position="85"/>
    </location>
</feature>
<evidence type="ECO:0000313" key="6">
    <source>
        <dbReference type="Proteomes" id="UP000541444"/>
    </source>
</evidence>
<dbReference type="PROSITE" id="PS50014">
    <property type="entry name" value="BROMODOMAIN_2"/>
    <property type="match status" value="1"/>
</dbReference>
<gene>
    <name evidence="5" type="ORF">GIB67_011561</name>
</gene>
<dbReference type="SUPFAM" id="SSF47370">
    <property type="entry name" value="Bromodomain"/>
    <property type="match status" value="1"/>
</dbReference>
<evidence type="ECO:0000256" key="1">
    <source>
        <dbReference type="ARBA" id="ARBA00023117"/>
    </source>
</evidence>
<feature type="compositionally biased region" description="Acidic residues" evidence="3">
    <location>
        <begin position="48"/>
        <end position="72"/>
    </location>
</feature>